<gene>
    <name evidence="2" type="ORF">HannXRQ_Chr02g0045601</name>
    <name evidence="1" type="ORF">HanXRQr2_Chr02g0064011</name>
</gene>
<reference evidence="1" key="3">
    <citation type="submission" date="2020-06" db="EMBL/GenBank/DDBJ databases">
        <title>Helianthus annuus Genome sequencing and assembly Release 2.</title>
        <authorList>
            <person name="Gouzy J."/>
            <person name="Langlade N."/>
            <person name="Munos S."/>
        </authorList>
    </citation>
    <scope>NUCLEOTIDE SEQUENCE</scope>
    <source>
        <tissue evidence="1">Leaves</tissue>
    </source>
</reference>
<dbReference type="Proteomes" id="UP000215914">
    <property type="component" value="Chromosome 2"/>
</dbReference>
<evidence type="ECO:0000313" key="2">
    <source>
        <dbReference type="EMBL" id="OTG34419.1"/>
    </source>
</evidence>
<keyword evidence="3" id="KW-1185">Reference proteome</keyword>
<accession>A0A251VGL8</accession>
<evidence type="ECO:0000313" key="1">
    <source>
        <dbReference type="EMBL" id="KAF5818344.1"/>
    </source>
</evidence>
<dbReference type="EMBL" id="MNCJ02000317">
    <property type="protein sequence ID" value="KAF5818344.1"/>
    <property type="molecule type" value="Genomic_DNA"/>
</dbReference>
<proteinExistence type="predicted"/>
<reference evidence="1 3" key="1">
    <citation type="journal article" date="2017" name="Nature">
        <title>The sunflower genome provides insights into oil metabolism, flowering and Asterid evolution.</title>
        <authorList>
            <person name="Badouin H."/>
            <person name="Gouzy J."/>
            <person name="Grassa C.J."/>
            <person name="Murat F."/>
            <person name="Staton S.E."/>
            <person name="Cottret L."/>
            <person name="Lelandais-Briere C."/>
            <person name="Owens G.L."/>
            <person name="Carrere S."/>
            <person name="Mayjonade B."/>
            <person name="Legrand L."/>
            <person name="Gill N."/>
            <person name="Kane N.C."/>
            <person name="Bowers J.E."/>
            <person name="Hubner S."/>
            <person name="Bellec A."/>
            <person name="Berard A."/>
            <person name="Berges H."/>
            <person name="Blanchet N."/>
            <person name="Boniface M.C."/>
            <person name="Brunel D."/>
            <person name="Catrice O."/>
            <person name="Chaidir N."/>
            <person name="Claudel C."/>
            <person name="Donnadieu C."/>
            <person name="Faraut T."/>
            <person name="Fievet G."/>
            <person name="Helmstetter N."/>
            <person name="King M."/>
            <person name="Knapp S.J."/>
            <person name="Lai Z."/>
            <person name="Le Paslier M.C."/>
            <person name="Lippi Y."/>
            <person name="Lorenzon L."/>
            <person name="Mandel J.R."/>
            <person name="Marage G."/>
            <person name="Marchand G."/>
            <person name="Marquand E."/>
            <person name="Bret-Mestries E."/>
            <person name="Morien E."/>
            <person name="Nambeesan S."/>
            <person name="Nguyen T."/>
            <person name="Pegot-Espagnet P."/>
            <person name="Pouilly N."/>
            <person name="Raftis F."/>
            <person name="Sallet E."/>
            <person name="Schiex T."/>
            <person name="Thomas J."/>
            <person name="Vandecasteele C."/>
            <person name="Vares D."/>
            <person name="Vear F."/>
            <person name="Vautrin S."/>
            <person name="Crespi M."/>
            <person name="Mangin B."/>
            <person name="Burke J.M."/>
            <person name="Salse J."/>
            <person name="Munos S."/>
            <person name="Vincourt P."/>
            <person name="Rieseberg L.H."/>
            <person name="Langlade N.B."/>
        </authorList>
    </citation>
    <scope>NUCLEOTIDE SEQUENCE [LARGE SCALE GENOMIC DNA]</scope>
    <source>
        <strain evidence="3">cv. SF193</strain>
        <tissue evidence="1">Leaves</tissue>
    </source>
</reference>
<dbReference type="InParanoid" id="A0A251VGL8"/>
<name>A0A251VGL8_HELAN</name>
<organism evidence="2 3">
    <name type="scientific">Helianthus annuus</name>
    <name type="common">Common sunflower</name>
    <dbReference type="NCBI Taxonomy" id="4232"/>
    <lineage>
        <taxon>Eukaryota</taxon>
        <taxon>Viridiplantae</taxon>
        <taxon>Streptophyta</taxon>
        <taxon>Embryophyta</taxon>
        <taxon>Tracheophyta</taxon>
        <taxon>Spermatophyta</taxon>
        <taxon>Magnoliopsida</taxon>
        <taxon>eudicotyledons</taxon>
        <taxon>Gunneridae</taxon>
        <taxon>Pentapetalae</taxon>
        <taxon>asterids</taxon>
        <taxon>campanulids</taxon>
        <taxon>Asterales</taxon>
        <taxon>Asteraceae</taxon>
        <taxon>Asteroideae</taxon>
        <taxon>Heliantheae alliance</taxon>
        <taxon>Heliantheae</taxon>
        <taxon>Helianthus</taxon>
    </lineage>
</organism>
<reference evidence="2" key="2">
    <citation type="submission" date="2017-02" db="EMBL/GenBank/DDBJ databases">
        <title>Sunflower complete genome.</title>
        <authorList>
            <person name="Langlade N."/>
            <person name="Munos S."/>
        </authorList>
    </citation>
    <scope>NUCLEOTIDE SEQUENCE [LARGE SCALE GENOMIC DNA]</scope>
    <source>
        <tissue evidence="2">Leaves</tissue>
    </source>
</reference>
<sequence>MRERKIKRRGKWAMEMVLVLKSKSGERSGWHGVLAVERGGWPLQIAMVVVFPDHLKP</sequence>
<dbReference type="EMBL" id="CM007891">
    <property type="protein sequence ID" value="OTG34419.1"/>
    <property type="molecule type" value="Genomic_DNA"/>
</dbReference>
<dbReference type="Gramene" id="mRNA:HanXRQr2_Chr02g0064011">
    <property type="protein sequence ID" value="CDS:HanXRQr2_Chr02g0064011.1"/>
    <property type="gene ID" value="HanXRQr2_Chr02g0064011"/>
</dbReference>
<evidence type="ECO:0000313" key="3">
    <source>
        <dbReference type="Proteomes" id="UP000215914"/>
    </source>
</evidence>
<dbReference type="AlphaFoldDB" id="A0A251VGL8"/>
<protein>
    <submittedName>
        <fullName evidence="2">Uncharacterized protein</fullName>
    </submittedName>
</protein>